<organism evidence="1 3">
    <name type="scientific">Prunus armeniaca</name>
    <name type="common">Apricot</name>
    <name type="synonym">Armeniaca vulgaris</name>
    <dbReference type="NCBI Taxonomy" id="36596"/>
    <lineage>
        <taxon>Eukaryota</taxon>
        <taxon>Viridiplantae</taxon>
        <taxon>Streptophyta</taxon>
        <taxon>Embryophyta</taxon>
        <taxon>Tracheophyta</taxon>
        <taxon>Spermatophyta</taxon>
        <taxon>Magnoliopsida</taxon>
        <taxon>eudicotyledons</taxon>
        <taxon>Gunneridae</taxon>
        <taxon>Pentapetalae</taxon>
        <taxon>rosids</taxon>
        <taxon>fabids</taxon>
        <taxon>Rosales</taxon>
        <taxon>Rosaceae</taxon>
        <taxon>Amygdaloideae</taxon>
        <taxon>Amygdaleae</taxon>
        <taxon>Prunus</taxon>
    </lineage>
</organism>
<reference evidence="1 3" key="2">
    <citation type="submission" date="2020-05" db="EMBL/GenBank/DDBJ databases">
        <authorList>
            <person name="Campoy J."/>
            <person name="Schneeberger K."/>
            <person name="Spophaly S."/>
        </authorList>
    </citation>
    <scope>NUCLEOTIDE SEQUENCE [LARGE SCALE GENOMIC DNA]</scope>
    <source>
        <strain evidence="1">PruArmRojPasFocal</strain>
    </source>
</reference>
<keyword evidence="4" id="KW-1185">Reference proteome</keyword>
<gene>
    <name evidence="1" type="ORF">CURHAP_LOCUS52172</name>
    <name evidence="2" type="ORF">ORAREDHAP_LOCUS51416</name>
</gene>
<dbReference type="OrthoDB" id="10439516at2759"/>
<evidence type="ECO:0000313" key="4">
    <source>
        <dbReference type="Proteomes" id="UP000507245"/>
    </source>
</evidence>
<dbReference type="Proteomes" id="UP000507222">
    <property type="component" value="Unassembled WGS sequence"/>
</dbReference>
<evidence type="ECO:0000313" key="3">
    <source>
        <dbReference type="Proteomes" id="UP000507222"/>
    </source>
</evidence>
<accession>A0A6J5VTV7</accession>
<name>A0A6J5VTV7_PRUAR</name>
<reference evidence="4" key="1">
    <citation type="journal article" date="2020" name="Genome Biol.">
        <title>Gamete binning: chromosome-level and haplotype-resolved genome assembly enabled by high-throughput single-cell sequencing of gamete genomes.</title>
        <authorList>
            <person name="Campoy J.A."/>
            <person name="Sun H."/>
            <person name="Goel M."/>
            <person name="Jiao W.-B."/>
            <person name="Folz-Donahue K."/>
            <person name="Wang N."/>
            <person name="Rubio M."/>
            <person name="Liu C."/>
            <person name="Kukat C."/>
            <person name="Ruiz D."/>
            <person name="Huettel B."/>
            <person name="Schneeberger K."/>
        </authorList>
    </citation>
    <scope>NUCLEOTIDE SEQUENCE [LARGE SCALE GENOMIC DNA]</scope>
    <source>
        <strain evidence="4">cv. Rojo Pasion</strain>
    </source>
</reference>
<dbReference type="Proteomes" id="UP000507245">
    <property type="component" value="Unassembled WGS sequence"/>
</dbReference>
<proteinExistence type="predicted"/>
<dbReference type="EMBL" id="CAEKKB010000008">
    <property type="protein sequence ID" value="CAB4322108.1"/>
    <property type="molecule type" value="Genomic_DNA"/>
</dbReference>
<protein>
    <submittedName>
        <fullName evidence="1">Uncharacterized protein</fullName>
    </submittedName>
</protein>
<sequence length="86" mass="9482">MNLSVSKGNDGQGGIDQIKTYYLREPVGGRLALIGSTPIWKKALTVAMNVHSVCSIMFAIHDNNQQMEITSTSIVIKSLEKKYNLN</sequence>
<dbReference type="AlphaFoldDB" id="A0A6J5VTV7"/>
<dbReference type="EMBL" id="CAEKDK010000008">
    <property type="protein sequence ID" value="CAB4291793.1"/>
    <property type="molecule type" value="Genomic_DNA"/>
</dbReference>
<evidence type="ECO:0000313" key="1">
    <source>
        <dbReference type="EMBL" id="CAB4291793.1"/>
    </source>
</evidence>
<evidence type="ECO:0000313" key="2">
    <source>
        <dbReference type="EMBL" id="CAB4322108.1"/>
    </source>
</evidence>